<dbReference type="AlphaFoldDB" id="A0A9P6E2P5"/>
<accession>A0A9P6E2P5</accession>
<sequence>MHARWHPKYPTPSVNIRPSPTRVLTRLPATQPIDRRRLKQRRRQAHDTVLLLLEDFPCCDEAVLRLDASIHHGSTSTHFASARFPLRMAPTSPKHLILQPHHQLFHGQNCMNNLKEGYDSPSRIPSHGFGCALTGIGDLARCLPEKSPSGLVRIALAPSSHTG</sequence>
<reference evidence="1" key="1">
    <citation type="journal article" date="2020" name="Nat. Commun.">
        <title>Large-scale genome sequencing of mycorrhizal fungi provides insights into the early evolution of symbiotic traits.</title>
        <authorList>
            <person name="Miyauchi S."/>
            <person name="Kiss E."/>
            <person name="Kuo A."/>
            <person name="Drula E."/>
            <person name="Kohler A."/>
            <person name="Sanchez-Garcia M."/>
            <person name="Morin E."/>
            <person name="Andreopoulos B."/>
            <person name="Barry K.W."/>
            <person name="Bonito G."/>
            <person name="Buee M."/>
            <person name="Carver A."/>
            <person name="Chen C."/>
            <person name="Cichocki N."/>
            <person name="Clum A."/>
            <person name="Culley D."/>
            <person name="Crous P.W."/>
            <person name="Fauchery L."/>
            <person name="Girlanda M."/>
            <person name="Hayes R.D."/>
            <person name="Keri Z."/>
            <person name="LaButti K."/>
            <person name="Lipzen A."/>
            <person name="Lombard V."/>
            <person name="Magnuson J."/>
            <person name="Maillard F."/>
            <person name="Murat C."/>
            <person name="Nolan M."/>
            <person name="Ohm R.A."/>
            <person name="Pangilinan J."/>
            <person name="Pereira M.F."/>
            <person name="Perotto S."/>
            <person name="Peter M."/>
            <person name="Pfister S."/>
            <person name="Riley R."/>
            <person name="Sitrit Y."/>
            <person name="Stielow J.B."/>
            <person name="Szollosi G."/>
            <person name="Zifcakova L."/>
            <person name="Stursova M."/>
            <person name="Spatafora J.W."/>
            <person name="Tedersoo L."/>
            <person name="Vaario L.M."/>
            <person name="Yamada A."/>
            <person name="Yan M."/>
            <person name="Wang P."/>
            <person name="Xu J."/>
            <person name="Bruns T."/>
            <person name="Baldrian P."/>
            <person name="Vilgalys R."/>
            <person name="Dunand C."/>
            <person name="Henrissat B."/>
            <person name="Grigoriev I.V."/>
            <person name="Hibbett D."/>
            <person name="Nagy L.G."/>
            <person name="Martin F.M."/>
        </authorList>
    </citation>
    <scope>NUCLEOTIDE SEQUENCE</scope>
    <source>
        <strain evidence="1">UP504</strain>
    </source>
</reference>
<organism evidence="1 2">
    <name type="scientific">Hydnum rufescens UP504</name>
    <dbReference type="NCBI Taxonomy" id="1448309"/>
    <lineage>
        <taxon>Eukaryota</taxon>
        <taxon>Fungi</taxon>
        <taxon>Dikarya</taxon>
        <taxon>Basidiomycota</taxon>
        <taxon>Agaricomycotina</taxon>
        <taxon>Agaricomycetes</taxon>
        <taxon>Cantharellales</taxon>
        <taxon>Hydnaceae</taxon>
        <taxon>Hydnum</taxon>
    </lineage>
</organism>
<dbReference type="EMBL" id="MU128911">
    <property type="protein sequence ID" value="KAF9520645.1"/>
    <property type="molecule type" value="Genomic_DNA"/>
</dbReference>
<protein>
    <submittedName>
        <fullName evidence="1">Uncharacterized protein</fullName>
    </submittedName>
</protein>
<dbReference type="Proteomes" id="UP000886523">
    <property type="component" value="Unassembled WGS sequence"/>
</dbReference>
<name>A0A9P6E2P5_9AGAM</name>
<evidence type="ECO:0000313" key="1">
    <source>
        <dbReference type="EMBL" id="KAF9520645.1"/>
    </source>
</evidence>
<keyword evidence="2" id="KW-1185">Reference proteome</keyword>
<proteinExistence type="predicted"/>
<evidence type="ECO:0000313" key="2">
    <source>
        <dbReference type="Proteomes" id="UP000886523"/>
    </source>
</evidence>
<comment type="caution">
    <text evidence="1">The sequence shown here is derived from an EMBL/GenBank/DDBJ whole genome shotgun (WGS) entry which is preliminary data.</text>
</comment>
<gene>
    <name evidence="1" type="ORF">BS47DRAFT_649683</name>
</gene>